<proteinExistence type="predicted"/>
<organism evidence="1 2">
    <name type="scientific">Stenotrophomonas maltophilia</name>
    <name type="common">Pseudomonas maltophilia</name>
    <name type="synonym">Xanthomonas maltophilia</name>
    <dbReference type="NCBI Taxonomy" id="40324"/>
    <lineage>
        <taxon>Bacteria</taxon>
        <taxon>Pseudomonadati</taxon>
        <taxon>Pseudomonadota</taxon>
        <taxon>Gammaproteobacteria</taxon>
        <taxon>Lysobacterales</taxon>
        <taxon>Lysobacteraceae</taxon>
        <taxon>Stenotrophomonas</taxon>
        <taxon>Stenotrophomonas maltophilia group</taxon>
    </lineage>
</organism>
<reference evidence="1" key="1">
    <citation type="submission" date="2020-11" db="EMBL/GenBank/DDBJ databases">
        <title>Enhanced detection system for hospital associated transmission using whole genome sequencing surveillance.</title>
        <authorList>
            <person name="Harrison L.H."/>
            <person name="Van Tyne D."/>
            <person name="Marsh J.W."/>
            <person name="Griffith M.P."/>
            <person name="Snyder D.J."/>
            <person name="Cooper V.S."/>
            <person name="Mustapha M."/>
        </authorList>
    </citation>
    <scope>NUCLEOTIDE SEQUENCE</scope>
    <source>
        <strain evidence="1">STEN00053</strain>
    </source>
</reference>
<name>A0AA40Y4M3_STEMA</name>
<dbReference type="Proteomes" id="UP000634179">
    <property type="component" value="Unassembled WGS sequence"/>
</dbReference>
<dbReference type="RefSeq" id="WP_152906878.1">
    <property type="nucleotide sequence ID" value="NZ_CP136247.1"/>
</dbReference>
<evidence type="ECO:0000313" key="1">
    <source>
        <dbReference type="EMBL" id="MBH1790832.1"/>
    </source>
</evidence>
<accession>A0AA40Y4M3</accession>
<gene>
    <name evidence="1" type="ORF">I5V89_13220</name>
</gene>
<sequence length="124" mass="13695">MSWGAVQLRMQRLADEAKNRYRVRAPGVGSGWWCVALPETFPKVGVAAVGKQRQSYRLLGWATGAEAGLIIEQQMGCAPLLAGSNLASAWLERSLGSHFRGWTEAEQRLWILLAWSNGWKAEAP</sequence>
<dbReference type="AlphaFoldDB" id="A0AA40Y4M3"/>
<protein>
    <submittedName>
        <fullName evidence="1">Uncharacterized protein</fullName>
    </submittedName>
</protein>
<evidence type="ECO:0000313" key="2">
    <source>
        <dbReference type="Proteomes" id="UP000634179"/>
    </source>
</evidence>
<dbReference type="EMBL" id="JADUOV010000008">
    <property type="protein sequence ID" value="MBH1790832.1"/>
    <property type="molecule type" value="Genomic_DNA"/>
</dbReference>
<comment type="caution">
    <text evidence="1">The sequence shown here is derived from an EMBL/GenBank/DDBJ whole genome shotgun (WGS) entry which is preliminary data.</text>
</comment>